<keyword evidence="5" id="KW-0186">Copper</keyword>
<evidence type="ECO:0000259" key="8">
    <source>
        <dbReference type="Pfam" id="PF00394"/>
    </source>
</evidence>
<dbReference type="Proteomes" id="UP000191522">
    <property type="component" value="Unassembled WGS sequence"/>
</dbReference>
<dbReference type="CDD" id="cd13898">
    <property type="entry name" value="CuRO_3_Abr2_like"/>
    <property type="match status" value="1"/>
</dbReference>
<proteinExistence type="inferred from homology"/>
<sequence length="660" mass="73622">MNDQFPGPELRIDQGDDVEFVVHNNMPFNTSIHFHGIEQHNTPWSDGVPGLTQKPIQPGHSWTYRWKATQYGTYWYHAHTRSEIADGLYGPIWINPGPETLDPFHLISTNPTDIAAMQKAEKNPHLVMLSDWDHLTAAEYQKAQQDSRLNIFCMDSVLINGRGAVYCPGTTNISSVELPYLKTAINNQPLTDKGCLPNIYETQGNFPPTNPASIPPGLNSGCKPTTGQHEIINVNADHGWVSFKFISAASMKALMFSIDEHPMYIYEVDGSYIEPQLVESVPIFNGERYAAMVKLDKPYEDYTIRVPDTQGDQVISGFATMRYQGSDNVYPSQPYVDYGGRNTYASVKALDPKAMKPYPPVTIPRHADQLVNLTLGRWGSSYTWTASGNALYDVMANWDDPILYNLNAKNNLADQLGEMPNTPAIQAPHVMHKHSNKAFILGVGPGFFNWTSTEEAYAERPDLFQLDNPQMRDTFVTNGPTGPTWMIVRYQVVNPGPFLFHCHIETHLSNGMAVALLDGVDVWPQVPAGEDQSPGAGQWQPASSSTPKPQSTLSHTPTSTPLYTPRPPPGSTPKASYTPYPQYTPTPHQALPPPVTPTPSQATPADDDVEQYWYWHELQDHEVQFKKAGVIDVITEASEVPDTPTKQSSRRSGQHQTRHW</sequence>
<dbReference type="SUPFAM" id="SSF49503">
    <property type="entry name" value="Cupredoxins"/>
    <property type="match status" value="3"/>
</dbReference>
<name>A0A1V6P7J2_PENDC</name>
<organism evidence="11 12">
    <name type="scientific">Penicillium decumbens</name>
    <dbReference type="NCBI Taxonomy" id="69771"/>
    <lineage>
        <taxon>Eukaryota</taxon>
        <taxon>Fungi</taxon>
        <taxon>Dikarya</taxon>
        <taxon>Ascomycota</taxon>
        <taxon>Pezizomycotina</taxon>
        <taxon>Eurotiomycetes</taxon>
        <taxon>Eurotiomycetidae</taxon>
        <taxon>Eurotiales</taxon>
        <taxon>Aspergillaceae</taxon>
        <taxon>Penicillium</taxon>
    </lineage>
</organism>
<dbReference type="PANTHER" id="PTHR11709">
    <property type="entry name" value="MULTI-COPPER OXIDASE"/>
    <property type="match status" value="1"/>
</dbReference>
<dbReference type="InterPro" id="IPR033138">
    <property type="entry name" value="Cu_oxidase_CS"/>
</dbReference>
<dbReference type="InterPro" id="IPR011707">
    <property type="entry name" value="Cu-oxidase-like_N"/>
</dbReference>
<evidence type="ECO:0000256" key="6">
    <source>
        <dbReference type="ARBA" id="ARBA00023180"/>
    </source>
</evidence>
<dbReference type="AlphaFoldDB" id="A0A1V6P7J2"/>
<feature type="region of interest" description="Disordered" evidence="7">
    <location>
        <begin position="526"/>
        <end position="605"/>
    </location>
</feature>
<accession>A0A1V6P7J2</accession>
<evidence type="ECO:0000256" key="4">
    <source>
        <dbReference type="ARBA" id="ARBA00023002"/>
    </source>
</evidence>
<dbReference type="CDD" id="cd13876">
    <property type="entry name" value="CuRO_2_Abr2_like"/>
    <property type="match status" value="1"/>
</dbReference>
<reference evidence="12" key="1">
    <citation type="journal article" date="2017" name="Nat. Microbiol.">
        <title>Global analysis of biosynthetic gene clusters reveals vast potential of secondary metabolite production in Penicillium species.</title>
        <authorList>
            <person name="Nielsen J.C."/>
            <person name="Grijseels S."/>
            <person name="Prigent S."/>
            <person name="Ji B."/>
            <person name="Dainat J."/>
            <person name="Nielsen K.F."/>
            <person name="Frisvad J.C."/>
            <person name="Workman M."/>
            <person name="Nielsen J."/>
        </authorList>
    </citation>
    <scope>NUCLEOTIDE SEQUENCE [LARGE SCALE GENOMIC DNA]</scope>
    <source>
        <strain evidence="12">IBT 11843</strain>
    </source>
</reference>
<keyword evidence="2" id="KW-0479">Metal-binding</keyword>
<dbReference type="InterPro" id="IPR001117">
    <property type="entry name" value="Cu-oxidase_2nd"/>
</dbReference>
<dbReference type="GO" id="GO:0005507">
    <property type="term" value="F:copper ion binding"/>
    <property type="evidence" value="ECO:0007669"/>
    <property type="project" value="InterPro"/>
</dbReference>
<evidence type="ECO:0000259" key="9">
    <source>
        <dbReference type="Pfam" id="PF07731"/>
    </source>
</evidence>
<keyword evidence="3" id="KW-0732">Signal</keyword>
<dbReference type="OrthoDB" id="2121828at2759"/>
<dbReference type="Gene3D" id="2.60.40.420">
    <property type="entry name" value="Cupredoxins - blue copper proteins"/>
    <property type="match status" value="3"/>
</dbReference>
<dbReference type="InterPro" id="IPR002355">
    <property type="entry name" value="Cu_oxidase_Cu_BS"/>
</dbReference>
<feature type="compositionally biased region" description="Low complexity" evidence="7">
    <location>
        <begin position="577"/>
        <end position="587"/>
    </location>
</feature>
<dbReference type="InterPro" id="IPR011706">
    <property type="entry name" value="Cu-oxidase_C"/>
</dbReference>
<keyword evidence="6" id="KW-0325">Glycoprotein</keyword>
<dbReference type="EMBL" id="MDYL01000019">
    <property type="protein sequence ID" value="OQD72702.1"/>
    <property type="molecule type" value="Genomic_DNA"/>
</dbReference>
<dbReference type="CDD" id="cd13850">
    <property type="entry name" value="CuRO_1_Abr2_like"/>
    <property type="match status" value="1"/>
</dbReference>
<gene>
    <name evidence="11" type="ORF">PENDEC_c019G04768</name>
</gene>
<evidence type="ECO:0000256" key="3">
    <source>
        <dbReference type="ARBA" id="ARBA00022729"/>
    </source>
</evidence>
<dbReference type="PANTHER" id="PTHR11709:SF488">
    <property type="entry name" value="LACCASE-RELATED"/>
    <property type="match status" value="1"/>
</dbReference>
<feature type="domain" description="Plastocyanin-like" evidence="9">
    <location>
        <begin position="421"/>
        <end position="518"/>
    </location>
</feature>
<evidence type="ECO:0000313" key="11">
    <source>
        <dbReference type="EMBL" id="OQD72702.1"/>
    </source>
</evidence>
<keyword evidence="12" id="KW-1185">Reference proteome</keyword>
<dbReference type="InterPro" id="IPR045087">
    <property type="entry name" value="Cu-oxidase_fam"/>
</dbReference>
<feature type="domain" description="Plastocyanin-like" evidence="10">
    <location>
        <begin position="1"/>
        <end position="97"/>
    </location>
</feature>
<evidence type="ECO:0000256" key="7">
    <source>
        <dbReference type="SAM" id="MobiDB-lite"/>
    </source>
</evidence>
<dbReference type="Pfam" id="PF07731">
    <property type="entry name" value="Cu-oxidase_2"/>
    <property type="match status" value="1"/>
</dbReference>
<dbReference type="PROSITE" id="PS00080">
    <property type="entry name" value="MULTICOPPER_OXIDASE2"/>
    <property type="match status" value="1"/>
</dbReference>
<feature type="region of interest" description="Disordered" evidence="7">
    <location>
        <begin position="637"/>
        <end position="660"/>
    </location>
</feature>
<protein>
    <submittedName>
        <fullName evidence="11">Uncharacterized protein</fullName>
    </submittedName>
</protein>
<feature type="domain" description="Plastocyanin-like" evidence="8">
    <location>
        <begin position="126"/>
        <end position="325"/>
    </location>
</feature>
<evidence type="ECO:0000256" key="2">
    <source>
        <dbReference type="ARBA" id="ARBA00022723"/>
    </source>
</evidence>
<dbReference type="Pfam" id="PF07732">
    <property type="entry name" value="Cu-oxidase_3"/>
    <property type="match status" value="1"/>
</dbReference>
<comment type="similarity">
    <text evidence="1">Belongs to the multicopper oxidase family.</text>
</comment>
<comment type="caution">
    <text evidence="11">The sequence shown here is derived from an EMBL/GenBank/DDBJ whole genome shotgun (WGS) entry which is preliminary data.</text>
</comment>
<evidence type="ECO:0000256" key="1">
    <source>
        <dbReference type="ARBA" id="ARBA00010609"/>
    </source>
</evidence>
<feature type="compositionally biased region" description="Polar residues" evidence="7">
    <location>
        <begin position="540"/>
        <end position="550"/>
    </location>
</feature>
<dbReference type="GO" id="GO:0016491">
    <property type="term" value="F:oxidoreductase activity"/>
    <property type="evidence" value="ECO:0007669"/>
    <property type="project" value="UniProtKB-KW"/>
</dbReference>
<keyword evidence="4" id="KW-0560">Oxidoreductase</keyword>
<dbReference type="Pfam" id="PF00394">
    <property type="entry name" value="Cu-oxidase"/>
    <property type="match status" value="1"/>
</dbReference>
<evidence type="ECO:0000313" key="12">
    <source>
        <dbReference type="Proteomes" id="UP000191522"/>
    </source>
</evidence>
<feature type="compositionally biased region" description="Basic residues" evidence="7">
    <location>
        <begin position="648"/>
        <end position="660"/>
    </location>
</feature>
<dbReference type="STRING" id="69771.A0A1V6P7J2"/>
<feature type="compositionally biased region" description="Low complexity" evidence="7">
    <location>
        <begin position="551"/>
        <end position="563"/>
    </location>
</feature>
<evidence type="ECO:0000259" key="10">
    <source>
        <dbReference type="Pfam" id="PF07732"/>
    </source>
</evidence>
<evidence type="ECO:0000256" key="5">
    <source>
        <dbReference type="ARBA" id="ARBA00023008"/>
    </source>
</evidence>
<dbReference type="PROSITE" id="PS00079">
    <property type="entry name" value="MULTICOPPER_OXIDASE1"/>
    <property type="match status" value="1"/>
</dbReference>
<dbReference type="InterPro" id="IPR008972">
    <property type="entry name" value="Cupredoxin"/>
</dbReference>